<sequence length="193" mass="19195">MRQLFILGTIALLGACSKPVETPAVPTAGTSTAGVQAGAQAPATAAPAPSAPGLLSASGVGAVRFGMSLAQAEQATGAQAVLPAPFDPACSMVRFPALPGLRFMVEQGIVTRADAEPGTGNVMGIAIGDPLDGIRASYPEGVLTPHKYDANGHYLAFPSAGGRGALILEATGGKVTKVRAGLQPAVAYVETCG</sequence>
<organism evidence="1 2">
    <name type="scientific">Telluria aromaticivorans</name>
    <dbReference type="NCBI Taxonomy" id="2725995"/>
    <lineage>
        <taxon>Bacteria</taxon>
        <taxon>Pseudomonadati</taxon>
        <taxon>Pseudomonadota</taxon>
        <taxon>Betaproteobacteria</taxon>
        <taxon>Burkholderiales</taxon>
        <taxon>Oxalobacteraceae</taxon>
        <taxon>Telluria group</taxon>
        <taxon>Telluria</taxon>
    </lineage>
</organism>
<gene>
    <name evidence="1" type="ORF">HGB41_07350</name>
</gene>
<proteinExistence type="predicted"/>
<evidence type="ECO:0000313" key="2">
    <source>
        <dbReference type="Proteomes" id="UP000533905"/>
    </source>
</evidence>
<dbReference type="PROSITE" id="PS51257">
    <property type="entry name" value="PROKAR_LIPOPROTEIN"/>
    <property type="match status" value="1"/>
</dbReference>
<accession>A0A7Y2JXG1</accession>
<keyword evidence="2" id="KW-1185">Reference proteome</keyword>
<comment type="caution">
    <text evidence="1">The sequence shown here is derived from an EMBL/GenBank/DDBJ whole genome shotgun (WGS) entry which is preliminary data.</text>
</comment>
<dbReference type="RefSeq" id="WP_171082702.1">
    <property type="nucleotide sequence ID" value="NZ_JABAIV010000002.1"/>
</dbReference>
<dbReference type="AlphaFoldDB" id="A0A7Y2JXG1"/>
<dbReference type="EMBL" id="JABAIV010000002">
    <property type="protein sequence ID" value="NNG22815.1"/>
    <property type="molecule type" value="Genomic_DNA"/>
</dbReference>
<reference evidence="1 2" key="1">
    <citation type="submission" date="2020-04" db="EMBL/GenBank/DDBJ databases">
        <title>Massilia sp. nov., a cold adapted bacteria isolated from Arctic soil.</title>
        <authorList>
            <person name="Son J."/>
            <person name="Ka J.-O."/>
        </authorList>
    </citation>
    <scope>NUCLEOTIDE SEQUENCE [LARGE SCALE GENOMIC DNA]</scope>
    <source>
        <strain evidence="1 2">ML15P13</strain>
    </source>
</reference>
<evidence type="ECO:0000313" key="1">
    <source>
        <dbReference type="EMBL" id="NNG22815.1"/>
    </source>
</evidence>
<name>A0A7Y2JXG1_9BURK</name>
<dbReference type="Proteomes" id="UP000533905">
    <property type="component" value="Unassembled WGS sequence"/>
</dbReference>
<protein>
    <submittedName>
        <fullName evidence="1">Uncharacterized protein</fullName>
    </submittedName>
</protein>